<dbReference type="HOGENOM" id="CLU_3382105_0_0_0"/>
<dbReference type="STRING" id="1198114.AciX9_0941"/>
<name>E8X1T9_GRATM</name>
<keyword evidence="1" id="KW-0472">Membrane</keyword>
<protein>
    <submittedName>
        <fullName evidence="2">Uncharacterized protein</fullName>
    </submittedName>
</protein>
<dbReference type="Proteomes" id="UP000000343">
    <property type="component" value="Chromosome"/>
</dbReference>
<dbReference type="PaxDb" id="1198114-AciX9_0941"/>
<accession>E8X1T9</accession>
<dbReference type="EMBL" id="CP002480">
    <property type="protein sequence ID" value="ADW68008.1"/>
    <property type="molecule type" value="Genomic_DNA"/>
</dbReference>
<evidence type="ECO:0000313" key="2">
    <source>
        <dbReference type="EMBL" id="ADW68008.1"/>
    </source>
</evidence>
<dbReference type="AlphaFoldDB" id="E8X1T9"/>
<keyword evidence="1" id="KW-0812">Transmembrane</keyword>
<evidence type="ECO:0000256" key="1">
    <source>
        <dbReference type="SAM" id="Phobius"/>
    </source>
</evidence>
<keyword evidence="3" id="KW-1185">Reference proteome</keyword>
<feature type="transmembrane region" description="Helical" evidence="1">
    <location>
        <begin position="12"/>
        <end position="32"/>
    </location>
</feature>
<keyword evidence="1" id="KW-1133">Transmembrane helix</keyword>
<sequence length="33" mass="3755">MDSGKSWLRVEVIVDWKLFLSMTLGALVLYLLG</sequence>
<gene>
    <name evidence="2" type="ordered locus">AciX9_0941</name>
</gene>
<organism evidence="3">
    <name type="scientific">Granulicella tundricola (strain ATCC BAA-1859 / DSM 23138 / MP5ACTX9)</name>
    <dbReference type="NCBI Taxonomy" id="1198114"/>
    <lineage>
        <taxon>Bacteria</taxon>
        <taxon>Pseudomonadati</taxon>
        <taxon>Acidobacteriota</taxon>
        <taxon>Terriglobia</taxon>
        <taxon>Terriglobales</taxon>
        <taxon>Acidobacteriaceae</taxon>
        <taxon>Granulicella</taxon>
    </lineage>
</organism>
<proteinExistence type="predicted"/>
<evidence type="ECO:0000313" key="3">
    <source>
        <dbReference type="Proteomes" id="UP000000343"/>
    </source>
</evidence>
<reference evidence="3" key="1">
    <citation type="submission" date="2011-01" db="EMBL/GenBank/DDBJ databases">
        <title>Complete sequence of chromosome of Acidobacterium sp. MP5ACTX9.</title>
        <authorList>
            <consortium name="US DOE Joint Genome Institute"/>
            <person name="Lucas S."/>
            <person name="Copeland A."/>
            <person name="Lapidus A."/>
            <person name="Cheng J.-F."/>
            <person name="Goodwin L."/>
            <person name="Pitluck S."/>
            <person name="Teshima H."/>
            <person name="Detter J.C."/>
            <person name="Han C."/>
            <person name="Tapia R."/>
            <person name="Land M."/>
            <person name="Hauser L."/>
            <person name="Kyrpides N."/>
            <person name="Ivanova N."/>
            <person name="Ovchinnikova G."/>
            <person name="Pagani I."/>
            <person name="Rawat S.R."/>
            <person name="Mannisto M."/>
            <person name="Haggblom M.M."/>
            <person name="Woyke T."/>
        </authorList>
    </citation>
    <scope>NUCLEOTIDE SEQUENCE [LARGE SCALE GENOMIC DNA]</scope>
    <source>
        <strain evidence="3">MP5ACTX9</strain>
    </source>
</reference>
<dbReference type="KEGG" id="acm:AciX9_0941"/>